<feature type="compositionally biased region" description="Polar residues" evidence="6">
    <location>
        <begin position="190"/>
        <end position="200"/>
    </location>
</feature>
<reference evidence="8 9" key="1">
    <citation type="submission" date="2013-03" db="EMBL/GenBank/DDBJ databases">
        <title>The Genome Sequence of Phialophora europaea CBS 101466.</title>
        <authorList>
            <consortium name="The Broad Institute Genomics Platform"/>
            <person name="Cuomo C."/>
            <person name="de Hoog S."/>
            <person name="Gorbushina A."/>
            <person name="Walker B."/>
            <person name="Young S.K."/>
            <person name="Zeng Q."/>
            <person name="Gargeya S."/>
            <person name="Fitzgerald M."/>
            <person name="Haas B."/>
            <person name="Abouelleil A."/>
            <person name="Allen A.W."/>
            <person name="Alvarado L."/>
            <person name="Arachchi H.M."/>
            <person name="Berlin A.M."/>
            <person name="Chapman S.B."/>
            <person name="Gainer-Dewar J."/>
            <person name="Goldberg J."/>
            <person name="Griggs A."/>
            <person name="Gujja S."/>
            <person name="Hansen M."/>
            <person name="Howarth C."/>
            <person name="Imamovic A."/>
            <person name="Ireland A."/>
            <person name="Larimer J."/>
            <person name="McCowan C."/>
            <person name="Murphy C."/>
            <person name="Pearson M."/>
            <person name="Poon T.W."/>
            <person name="Priest M."/>
            <person name="Roberts A."/>
            <person name="Saif S."/>
            <person name="Shea T."/>
            <person name="Sisk P."/>
            <person name="Sykes S."/>
            <person name="Wortman J."/>
            <person name="Nusbaum C."/>
            <person name="Birren B."/>
        </authorList>
    </citation>
    <scope>NUCLEOTIDE SEQUENCE [LARGE SCALE GENOMIC DNA]</scope>
    <source>
        <strain evidence="8 9">CBS 101466</strain>
    </source>
</reference>
<feature type="region of interest" description="Disordered" evidence="6">
    <location>
        <begin position="722"/>
        <end position="817"/>
    </location>
</feature>
<dbReference type="Pfam" id="PF00172">
    <property type="entry name" value="Zn_clus"/>
    <property type="match status" value="1"/>
</dbReference>
<evidence type="ECO:0000256" key="2">
    <source>
        <dbReference type="ARBA" id="ARBA00023015"/>
    </source>
</evidence>
<evidence type="ECO:0000313" key="9">
    <source>
        <dbReference type="Proteomes" id="UP000030752"/>
    </source>
</evidence>
<dbReference type="Gene3D" id="4.10.240.10">
    <property type="entry name" value="Zn(2)-C6 fungal-type DNA-binding domain"/>
    <property type="match status" value="1"/>
</dbReference>
<dbReference type="InParanoid" id="W2SGK6"/>
<evidence type="ECO:0000256" key="1">
    <source>
        <dbReference type="ARBA" id="ARBA00004123"/>
    </source>
</evidence>
<dbReference type="eggNOG" id="ENOG502QW5G">
    <property type="taxonomic scope" value="Eukaryota"/>
</dbReference>
<dbReference type="GeneID" id="19968538"/>
<evidence type="ECO:0000256" key="5">
    <source>
        <dbReference type="ARBA" id="ARBA00023242"/>
    </source>
</evidence>
<dbReference type="InterPro" id="IPR036864">
    <property type="entry name" value="Zn2-C6_fun-type_DNA-bd_sf"/>
</dbReference>
<organism evidence="8 9">
    <name type="scientific">Cyphellophora europaea (strain CBS 101466)</name>
    <name type="common">Phialophora europaea</name>
    <dbReference type="NCBI Taxonomy" id="1220924"/>
    <lineage>
        <taxon>Eukaryota</taxon>
        <taxon>Fungi</taxon>
        <taxon>Dikarya</taxon>
        <taxon>Ascomycota</taxon>
        <taxon>Pezizomycotina</taxon>
        <taxon>Eurotiomycetes</taxon>
        <taxon>Chaetothyriomycetidae</taxon>
        <taxon>Chaetothyriales</taxon>
        <taxon>Cyphellophoraceae</taxon>
        <taxon>Cyphellophora</taxon>
    </lineage>
</organism>
<dbReference type="InterPro" id="IPR001138">
    <property type="entry name" value="Zn2Cys6_DnaBD"/>
</dbReference>
<proteinExistence type="predicted"/>
<dbReference type="EMBL" id="KB822711">
    <property type="protein sequence ID" value="ETN47009.1"/>
    <property type="molecule type" value="Genomic_DNA"/>
</dbReference>
<keyword evidence="2" id="KW-0805">Transcription regulation</keyword>
<keyword evidence="4" id="KW-0804">Transcription</keyword>
<dbReference type="HOGENOM" id="CLU_012945_0_0_1"/>
<feature type="compositionally biased region" description="Basic and acidic residues" evidence="6">
    <location>
        <begin position="765"/>
        <end position="774"/>
    </location>
</feature>
<evidence type="ECO:0000259" key="7">
    <source>
        <dbReference type="PROSITE" id="PS50048"/>
    </source>
</evidence>
<comment type="subcellular location">
    <subcellularLocation>
        <location evidence="1">Nucleus</location>
    </subcellularLocation>
</comment>
<evidence type="ECO:0000256" key="3">
    <source>
        <dbReference type="ARBA" id="ARBA00023125"/>
    </source>
</evidence>
<dbReference type="GO" id="GO:0000981">
    <property type="term" value="F:DNA-binding transcription factor activity, RNA polymerase II-specific"/>
    <property type="evidence" value="ECO:0007669"/>
    <property type="project" value="InterPro"/>
</dbReference>
<evidence type="ECO:0000256" key="4">
    <source>
        <dbReference type="ARBA" id="ARBA00023163"/>
    </source>
</evidence>
<evidence type="ECO:0000313" key="8">
    <source>
        <dbReference type="EMBL" id="ETN47009.1"/>
    </source>
</evidence>
<feature type="compositionally biased region" description="Low complexity" evidence="6">
    <location>
        <begin position="174"/>
        <end position="186"/>
    </location>
</feature>
<dbReference type="Proteomes" id="UP000030752">
    <property type="component" value="Unassembled WGS sequence"/>
</dbReference>
<dbReference type="CDD" id="cd00067">
    <property type="entry name" value="GAL4"/>
    <property type="match status" value="1"/>
</dbReference>
<dbReference type="PANTHER" id="PTHR37534">
    <property type="entry name" value="TRANSCRIPTIONAL ACTIVATOR PROTEIN UGA3"/>
    <property type="match status" value="1"/>
</dbReference>
<feature type="compositionally biased region" description="Polar residues" evidence="6">
    <location>
        <begin position="730"/>
        <end position="756"/>
    </location>
</feature>
<gene>
    <name evidence="8" type="ORF">HMPREF1541_01199</name>
</gene>
<keyword evidence="5" id="KW-0539">Nucleus</keyword>
<feature type="region of interest" description="Disordered" evidence="6">
    <location>
        <begin position="115"/>
        <end position="249"/>
    </location>
</feature>
<name>W2SGK6_CYPE1</name>
<accession>W2SGK6</accession>
<evidence type="ECO:0000256" key="6">
    <source>
        <dbReference type="SAM" id="MobiDB-lite"/>
    </source>
</evidence>
<dbReference type="PROSITE" id="PS50048">
    <property type="entry name" value="ZN2_CY6_FUNGAL_2"/>
    <property type="match status" value="1"/>
</dbReference>
<dbReference type="Pfam" id="PF11951">
    <property type="entry name" value="Fungal_trans_2"/>
    <property type="match status" value="1"/>
</dbReference>
<dbReference type="GO" id="GO:0005634">
    <property type="term" value="C:nucleus"/>
    <property type="evidence" value="ECO:0007669"/>
    <property type="project" value="UniProtKB-SubCell"/>
</dbReference>
<feature type="region of interest" description="Disordered" evidence="6">
    <location>
        <begin position="1"/>
        <end position="22"/>
    </location>
</feature>
<dbReference type="OrthoDB" id="5278208at2759"/>
<dbReference type="SUPFAM" id="SSF57701">
    <property type="entry name" value="Zn2/Cys6 DNA-binding domain"/>
    <property type="match status" value="1"/>
</dbReference>
<dbReference type="PROSITE" id="PS00463">
    <property type="entry name" value="ZN2_CY6_FUNGAL_1"/>
    <property type="match status" value="1"/>
</dbReference>
<dbReference type="InterPro" id="IPR021858">
    <property type="entry name" value="Fun_TF"/>
</dbReference>
<keyword evidence="3" id="KW-0238">DNA-binding</keyword>
<feature type="domain" description="Zn(2)-C6 fungal-type" evidence="7">
    <location>
        <begin position="91"/>
        <end position="121"/>
    </location>
</feature>
<dbReference type="SMART" id="SM00066">
    <property type="entry name" value="GAL4"/>
    <property type="match status" value="1"/>
</dbReference>
<dbReference type="PANTHER" id="PTHR37534:SF10">
    <property type="entry name" value="ZN(II)2CYS6 TRANSCRIPTION FACTOR (EUROFUNG)"/>
    <property type="match status" value="1"/>
</dbReference>
<dbReference type="STRING" id="1220924.W2SGK6"/>
<dbReference type="GO" id="GO:0000976">
    <property type="term" value="F:transcription cis-regulatory region binding"/>
    <property type="evidence" value="ECO:0007669"/>
    <property type="project" value="TreeGrafter"/>
</dbReference>
<keyword evidence="9" id="KW-1185">Reference proteome</keyword>
<dbReference type="GO" id="GO:0045944">
    <property type="term" value="P:positive regulation of transcription by RNA polymerase II"/>
    <property type="evidence" value="ECO:0007669"/>
    <property type="project" value="TreeGrafter"/>
</dbReference>
<feature type="compositionally biased region" description="Low complexity" evidence="6">
    <location>
        <begin position="220"/>
        <end position="239"/>
    </location>
</feature>
<dbReference type="AlphaFoldDB" id="W2SGK6"/>
<dbReference type="RefSeq" id="XP_008711721.1">
    <property type="nucleotide sequence ID" value="XM_008713499.1"/>
</dbReference>
<protein>
    <recommendedName>
        <fullName evidence="7">Zn(2)-C6 fungal-type domain-containing protein</fullName>
    </recommendedName>
</protein>
<dbReference type="GO" id="GO:0008270">
    <property type="term" value="F:zinc ion binding"/>
    <property type="evidence" value="ECO:0007669"/>
    <property type="project" value="InterPro"/>
</dbReference>
<sequence length="817" mass="91929">MSGFFEPSTNVPPGHMNDPGGYQMYNNQYNNGQYPRLGGPNSHFDGVAFWYRPETQEPIYERDPSLYNQAIGLPQNTMEATGVKHRRTRSGCFTCRSRRVKCDETRPVCERCRKGGRECEFPQPSSSSSSSSKRTKSEAKSPTTASRKHEKSDSKESTGLPLETIKDEDEDASEPPSAASTSSRRPTLSKVRTASTQSLSRKQRYRHGSEPSPTFKDKSSPQSASSSSSHSRAETPASSMTTGAPSADIQARQAKIKSLKPDIQKYFQFQQDHLTYYHYFFKLDPTDWIHNDFIEEALSYEPLLYAAVGFAAYHYEVRQPDAKLGHFLKYHSRAISLLRKSIESSQPLTPTLLLTVLQLATFEECLGDWVNLVAHHRAAHSMLTQLYTPESVQATLTGRMLFTWFARMDVIASLMGGKDASLPRVWYEANAIHAESQIDTDPENDVDIDGHLLAFVASNRLIGYDMAKLYARVPTGDISLEELHLENDKIVERLRKFKSNIEKLNDGYYTVQEFPAANDWPLTDADIVDPYIPGGLFRDALWPMNFMWIDWYAIDMMQRYQLSLILRQPVPEEMERLALEQCRIYEAVARWPDAPEGSILGAHASIALAAVFLKKDERHTMWMRRKLANVERLGYVFPPHYRSQMARVWGLTADLVGEDESVEGWWLPNDEGKLPILGEIRKVVSDRNKAGEDSGILNKEVEDVRDIKAIFAKLDLRTQHSRAGAGLRSGSFNSVDDLSFSPQESEGQRSEVSTAIGSPASAASAKEEGWERWEGAASSAPEPTINTTSRGEERTKEKDEASSSKAKDPNRMSGLWS</sequence>
<feature type="compositionally biased region" description="Basic and acidic residues" evidence="6">
    <location>
        <begin position="790"/>
        <end position="810"/>
    </location>
</feature>
<dbReference type="VEuPathDB" id="FungiDB:HMPREF1541_01199"/>